<organism evidence="2 3">
    <name type="scientific">Citricoccus parietis</name>
    <dbReference type="NCBI Taxonomy" id="592307"/>
    <lineage>
        <taxon>Bacteria</taxon>
        <taxon>Bacillati</taxon>
        <taxon>Actinomycetota</taxon>
        <taxon>Actinomycetes</taxon>
        <taxon>Micrococcales</taxon>
        <taxon>Micrococcaceae</taxon>
        <taxon>Citricoccus</taxon>
    </lineage>
</organism>
<dbReference type="Proteomes" id="UP001589575">
    <property type="component" value="Unassembled WGS sequence"/>
</dbReference>
<evidence type="ECO:0000313" key="3">
    <source>
        <dbReference type="Proteomes" id="UP001589575"/>
    </source>
</evidence>
<feature type="region of interest" description="Disordered" evidence="1">
    <location>
        <begin position="75"/>
        <end position="100"/>
    </location>
</feature>
<gene>
    <name evidence="2" type="ORF">ACFFX0_24710</name>
</gene>
<sequence length="100" mass="10572">MARAALRSHDGEDGPHPGGRGRTARGQPAPLGCGAHRPLGRGRPVRDLPCRGRGRPAGLALLVPALARLRRLRGPLPGPEGHAGRDGAVLRPVRELRTRL</sequence>
<evidence type="ECO:0000256" key="1">
    <source>
        <dbReference type="SAM" id="MobiDB-lite"/>
    </source>
</evidence>
<keyword evidence="3" id="KW-1185">Reference proteome</keyword>
<comment type="caution">
    <text evidence="2">The sequence shown here is derived from an EMBL/GenBank/DDBJ whole genome shotgun (WGS) entry which is preliminary data.</text>
</comment>
<evidence type="ECO:0000313" key="2">
    <source>
        <dbReference type="EMBL" id="MFB9074221.1"/>
    </source>
</evidence>
<dbReference type="EMBL" id="JBHMFI010000002">
    <property type="protein sequence ID" value="MFB9074221.1"/>
    <property type="molecule type" value="Genomic_DNA"/>
</dbReference>
<protein>
    <submittedName>
        <fullName evidence="2">Uncharacterized protein</fullName>
    </submittedName>
</protein>
<accession>A0ABV5G5J1</accession>
<reference evidence="2 3" key="1">
    <citation type="submission" date="2024-09" db="EMBL/GenBank/DDBJ databases">
        <authorList>
            <person name="Sun Q."/>
            <person name="Mori K."/>
        </authorList>
    </citation>
    <scope>NUCLEOTIDE SEQUENCE [LARGE SCALE GENOMIC DNA]</scope>
    <source>
        <strain evidence="2 3">CCM 7609</strain>
    </source>
</reference>
<name>A0ABV5G5J1_9MICC</name>
<proteinExistence type="predicted"/>
<feature type="region of interest" description="Disordered" evidence="1">
    <location>
        <begin position="1"/>
        <end position="54"/>
    </location>
</feature>